<dbReference type="PANTHER" id="PTHR43861">
    <property type="entry name" value="TRANS-ACONITATE 2-METHYLTRANSFERASE-RELATED"/>
    <property type="match status" value="1"/>
</dbReference>
<dbReference type="Proteomes" id="UP000071778">
    <property type="component" value="Chromosome"/>
</dbReference>
<keyword evidence="2" id="KW-1185">Reference proteome</keyword>
<organism evidence="1 2">
    <name type="scientific">Collimonas arenae</name>
    <dbReference type="NCBI Taxonomy" id="279058"/>
    <lineage>
        <taxon>Bacteria</taxon>
        <taxon>Pseudomonadati</taxon>
        <taxon>Pseudomonadota</taxon>
        <taxon>Betaproteobacteria</taxon>
        <taxon>Burkholderiales</taxon>
        <taxon>Oxalobacteraceae</taxon>
        <taxon>Collimonas</taxon>
    </lineage>
</organism>
<dbReference type="Gene3D" id="3.40.50.150">
    <property type="entry name" value="Vaccinia Virus protein VP39"/>
    <property type="match status" value="1"/>
</dbReference>
<evidence type="ECO:0000313" key="2">
    <source>
        <dbReference type="Proteomes" id="UP000071778"/>
    </source>
</evidence>
<dbReference type="OrthoDB" id="8564939at2"/>
<dbReference type="EMBL" id="CP013235">
    <property type="protein sequence ID" value="AMP10797.1"/>
    <property type="molecule type" value="Genomic_DNA"/>
</dbReference>
<dbReference type="PATRIC" id="fig|279058.17.peg.3356"/>
<evidence type="ECO:0000313" key="1">
    <source>
        <dbReference type="EMBL" id="AMP10797.1"/>
    </source>
</evidence>
<dbReference type="InterPro" id="IPR029063">
    <property type="entry name" value="SAM-dependent_MTases_sf"/>
</dbReference>
<reference evidence="1 2" key="1">
    <citation type="submission" date="2015-11" db="EMBL/GenBank/DDBJ databases">
        <title>Exploring the genomic traits of fungus-feeding bacterial genus Collimonas.</title>
        <authorList>
            <person name="Song C."/>
            <person name="Schmidt R."/>
            <person name="de Jager V."/>
            <person name="Krzyzanowska D."/>
            <person name="Jongedijk E."/>
            <person name="Cankar K."/>
            <person name="Beekwilder J."/>
            <person name="van Veen A."/>
            <person name="de Boer W."/>
            <person name="van Veen J.A."/>
            <person name="Garbeva P."/>
        </authorList>
    </citation>
    <scope>NUCLEOTIDE SEQUENCE [LARGE SCALE GENOMIC DNA]</scope>
    <source>
        <strain evidence="1 2">Ter282</strain>
    </source>
</reference>
<gene>
    <name evidence="1" type="ORF">CAter282_3086</name>
</gene>
<dbReference type="Pfam" id="PF13489">
    <property type="entry name" value="Methyltransf_23"/>
    <property type="match status" value="1"/>
</dbReference>
<proteinExistence type="predicted"/>
<dbReference type="SUPFAM" id="SSF53335">
    <property type="entry name" value="S-adenosyl-L-methionine-dependent methyltransferases"/>
    <property type="match status" value="1"/>
</dbReference>
<accession>A0A127PT44</accession>
<dbReference type="RefSeq" id="WP_061533951.1">
    <property type="nucleotide sequence ID" value="NZ_CP013233.1"/>
</dbReference>
<dbReference type="AlphaFoldDB" id="A0A127PT44"/>
<name>A0A127PT44_9BURK</name>
<dbReference type="CDD" id="cd02440">
    <property type="entry name" value="AdoMet_MTases"/>
    <property type="match status" value="1"/>
</dbReference>
<dbReference type="PANTHER" id="PTHR43861:SF1">
    <property type="entry name" value="TRANS-ACONITATE 2-METHYLTRANSFERASE"/>
    <property type="match status" value="1"/>
</dbReference>
<protein>
    <submittedName>
        <fullName evidence="1">Uncharacterized protein</fullName>
    </submittedName>
</protein>
<sequence>MENISRDHSNEYQDNDARLYAYDFDYVVRRYMMRTLSPYFTKGKALELGCFEGETTKLYTEHFDDLSVVEAVDSLIAVAKRKVPATVRFIHSTIETAELEPVYDAIFLVHTLEHLDHPVSALTRMRQWLSPNGRLFVVVPNANAASRQIAVKMGLIDSNSAVTAGELAHGHRCTYSLDTLERDVRQAGLHIQARGGVFFKPFANFQFDQLLEHKIVDQAYLDGCYALGMQYPDLSASIYMVCGRS</sequence>